<keyword evidence="1" id="KW-0805">Transcription regulation</keyword>
<evidence type="ECO:0000313" key="5">
    <source>
        <dbReference type="EMBL" id="RKD32254.1"/>
    </source>
</evidence>
<dbReference type="PANTHER" id="PTHR44846:SF1">
    <property type="entry name" value="MANNOSYL-D-GLYCERATE TRANSPORT_METABOLISM SYSTEM REPRESSOR MNGR-RELATED"/>
    <property type="match status" value="1"/>
</dbReference>
<reference evidence="5 6" key="1">
    <citation type="submission" date="2016-08" db="EMBL/GenBank/DDBJ databases">
        <title>Novel Firmicutes and Novel Genomes.</title>
        <authorList>
            <person name="Poppleton D.I."/>
            <person name="Gribaldo S."/>
        </authorList>
    </citation>
    <scope>NUCLEOTIDE SEQUENCE [LARGE SCALE GENOMIC DNA]</scope>
    <source>
        <strain evidence="5 6">CTT3</strain>
    </source>
</reference>
<dbReference type="InterPro" id="IPR050679">
    <property type="entry name" value="Bact_HTH_transcr_reg"/>
</dbReference>
<dbReference type="PANTHER" id="PTHR44846">
    <property type="entry name" value="MANNOSYL-D-GLYCERATE TRANSPORT/METABOLISM SYSTEM REPRESSOR MNGR-RELATED"/>
    <property type="match status" value="1"/>
</dbReference>
<keyword evidence="6" id="KW-1185">Reference proteome</keyword>
<dbReference type="GO" id="GO:0003700">
    <property type="term" value="F:DNA-binding transcription factor activity"/>
    <property type="evidence" value="ECO:0007669"/>
    <property type="project" value="InterPro"/>
</dbReference>
<dbReference type="RefSeq" id="WP_120168636.1">
    <property type="nucleotide sequence ID" value="NZ_MCIB01000012.1"/>
</dbReference>
<evidence type="ECO:0000259" key="4">
    <source>
        <dbReference type="PROSITE" id="PS50949"/>
    </source>
</evidence>
<keyword evidence="3" id="KW-0804">Transcription</keyword>
<dbReference type="SUPFAM" id="SSF64288">
    <property type="entry name" value="Chorismate lyase-like"/>
    <property type="match status" value="1"/>
</dbReference>
<dbReference type="CDD" id="cd07377">
    <property type="entry name" value="WHTH_GntR"/>
    <property type="match status" value="1"/>
</dbReference>
<evidence type="ECO:0000256" key="2">
    <source>
        <dbReference type="ARBA" id="ARBA00023125"/>
    </source>
</evidence>
<dbReference type="Proteomes" id="UP000284177">
    <property type="component" value="Unassembled WGS sequence"/>
</dbReference>
<dbReference type="InterPro" id="IPR000524">
    <property type="entry name" value="Tscrpt_reg_HTH_GntR"/>
</dbReference>
<feature type="domain" description="HTH gntR-type" evidence="4">
    <location>
        <begin position="10"/>
        <end position="78"/>
    </location>
</feature>
<dbReference type="Gene3D" id="1.10.10.10">
    <property type="entry name" value="Winged helix-like DNA-binding domain superfamily/Winged helix DNA-binding domain"/>
    <property type="match status" value="1"/>
</dbReference>
<dbReference type="FunFam" id="1.10.10.10:FF:000079">
    <property type="entry name" value="GntR family transcriptional regulator"/>
    <property type="match status" value="1"/>
</dbReference>
<accession>A0A419T3X5</accession>
<dbReference type="SUPFAM" id="SSF46785">
    <property type="entry name" value="Winged helix' DNA-binding domain"/>
    <property type="match status" value="1"/>
</dbReference>
<evidence type="ECO:0000256" key="3">
    <source>
        <dbReference type="ARBA" id="ARBA00023163"/>
    </source>
</evidence>
<dbReference type="InterPro" id="IPR036388">
    <property type="entry name" value="WH-like_DNA-bd_sf"/>
</dbReference>
<dbReference type="SMART" id="SM00866">
    <property type="entry name" value="UTRA"/>
    <property type="match status" value="1"/>
</dbReference>
<dbReference type="EMBL" id="MCIB01000012">
    <property type="protein sequence ID" value="RKD32254.1"/>
    <property type="molecule type" value="Genomic_DNA"/>
</dbReference>
<dbReference type="PROSITE" id="PS50949">
    <property type="entry name" value="HTH_GNTR"/>
    <property type="match status" value="1"/>
</dbReference>
<dbReference type="Pfam" id="PF07702">
    <property type="entry name" value="UTRA"/>
    <property type="match status" value="1"/>
</dbReference>
<dbReference type="PRINTS" id="PR00035">
    <property type="entry name" value="HTHGNTR"/>
</dbReference>
<dbReference type="Pfam" id="PF00392">
    <property type="entry name" value="GntR"/>
    <property type="match status" value="1"/>
</dbReference>
<protein>
    <submittedName>
        <fullName evidence="5">GntR family transcriptional regulator</fullName>
    </submittedName>
</protein>
<sequence length="242" mass="28260">MKKVSKQNPLPLYYQLKEILQEMIENEVLKPGDPIPPERELCEIHGISRMTARKAVMALVNEGILYREQGKGTFVAKPKIKKQISRLKGLTEEMGEKGLKVDTELLSFEIKEATKKVRKHLNISEDKKVIEVKRLRKIEDEPIAIETAWVPHSMCPDLTKELIENNSLYQTFKEKYGYSLDHAKQTIEPIKVNEYESSLLDVDMENLALLFRRKTYLNDGRVIEYTKAIYRSDKYKYEVILR</sequence>
<dbReference type="InterPro" id="IPR028978">
    <property type="entry name" value="Chorismate_lyase_/UTRA_dom_sf"/>
</dbReference>
<name>A0A419T3X5_9FIRM</name>
<dbReference type="Gene3D" id="3.40.1410.10">
    <property type="entry name" value="Chorismate lyase-like"/>
    <property type="match status" value="1"/>
</dbReference>
<keyword evidence="2" id="KW-0238">DNA-binding</keyword>
<dbReference type="SMART" id="SM00345">
    <property type="entry name" value="HTH_GNTR"/>
    <property type="match status" value="1"/>
</dbReference>
<gene>
    <name evidence="5" type="ORF">BET03_02780</name>
</gene>
<dbReference type="AlphaFoldDB" id="A0A419T3X5"/>
<evidence type="ECO:0000256" key="1">
    <source>
        <dbReference type="ARBA" id="ARBA00023015"/>
    </source>
</evidence>
<dbReference type="OrthoDB" id="457376at2"/>
<organism evidence="5 6">
    <name type="scientific">Thermohalobacter berrensis</name>
    <dbReference type="NCBI Taxonomy" id="99594"/>
    <lineage>
        <taxon>Bacteria</taxon>
        <taxon>Bacillati</taxon>
        <taxon>Bacillota</taxon>
        <taxon>Tissierellia</taxon>
        <taxon>Tissierellales</taxon>
        <taxon>Thermohalobacteraceae</taxon>
        <taxon>Thermohalobacter</taxon>
    </lineage>
</organism>
<dbReference type="GO" id="GO:0045892">
    <property type="term" value="P:negative regulation of DNA-templated transcription"/>
    <property type="evidence" value="ECO:0007669"/>
    <property type="project" value="TreeGrafter"/>
</dbReference>
<dbReference type="InterPro" id="IPR036390">
    <property type="entry name" value="WH_DNA-bd_sf"/>
</dbReference>
<dbReference type="InterPro" id="IPR011663">
    <property type="entry name" value="UTRA"/>
</dbReference>
<proteinExistence type="predicted"/>
<dbReference type="GO" id="GO:0003677">
    <property type="term" value="F:DNA binding"/>
    <property type="evidence" value="ECO:0007669"/>
    <property type="project" value="UniProtKB-KW"/>
</dbReference>
<comment type="caution">
    <text evidence="5">The sequence shown here is derived from an EMBL/GenBank/DDBJ whole genome shotgun (WGS) entry which is preliminary data.</text>
</comment>
<evidence type="ECO:0000313" key="6">
    <source>
        <dbReference type="Proteomes" id="UP000284177"/>
    </source>
</evidence>